<name>A0AAU7X9U4_9HYPH</name>
<dbReference type="Pfam" id="PF00291">
    <property type="entry name" value="PALP"/>
    <property type="match status" value="1"/>
</dbReference>
<dbReference type="GO" id="GO:0006565">
    <property type="term" value="P:L-serine catabolic process"/>
    <property type="evidence" value="ECO:0007669"/>
    <property type="project" value="TreeGrafter"/>
</dbReference>
<dbReference type="PANTHER" id="PTHR48078">
    <property type="entry name" value="THREONINE DEHYDRATASE, MITOCHONDRIAL-RELATED"/>
    <property type="match status" value="1"/>
</dbReference>
<dbReference type="AlphaFoldDB" id="A0AAU7X9U4"/>
<dbReference type="InterPro" id="IPR036052">
    <property type="entry name" value="TrpB-like_PALP_sf"/>
</dbReference>
<feature type="domain" description="Tryptophan synthase beta chain-like PALP" evidence="4">
    <location>
        <begin position="43"/>
        <end position="326"/>
    </location>
</feature>
<reference evidence="5" key="1">
    <citation type="submission" date="2024-06" db="EMBL/GenBank/DDBJ databases">
        <title>Methylostella associata gen. nov., sp. nov., a novel Ancalomicrobiaceae-affiliated facultatively methylotrophic bacteria that feed on methanotrophs of the genus Methylococcus.</title>
        <authorList>
            <person name="Saltykova V."/>
            <person name="Danilova O.V."/>
            <person name="Oshkin I.Y."/>
            <person name="Belova S.E."/>
            <person name="Pimenov N.V."/>
            <person name="Dedysh S.N."/>
        </authorList>
    </citation>
    <scope>NUCLEOTIDE SEQUENCE</scope>
    <source>
        <strain evidence="5">S20</strain>
    </source>
</reference>
<proteinExistence type="predicted"/>
<keyword evidence="2" id="KW-0663">Pyridoxal phosphate</keyword>
<evidence type="ECO:0000256" key="1">
    <source>
        <dbReference type="ARBA" id="ARBA00001933"/>
    </source>
</evidence>
<dbReference type="EMBL" id="CP158568">
    <property type="protein sequence ID" value="XBY44821.1"/>
    <property type="molecule type" value="Genomic_DNA"/>
</dbReference>
<evidence type="ECO:0000313" key="5">
    <source>
        <dbReference type="EMBL" id="XBY44821.1"/>
    </source>
</evidence>
<evidence type="ECO:0000256" key="2">
    <source>
        <dbReference type="ARBA" id="ARBA00022898"/>
    </source>
</evidence>
<dbReference type="InterPro" id="IPR001926">
    <property type="entry name" value="TrpB-like_PALP"/>
</dbReference>
<dbReference type="RefSeq" id="WP_407049913.1">
    <property type="nucleotide sequence ID" value="NZ_CP158568.1"/>
</dbReference>
<dbReference type="GO" id="GO:0003941">
    <property type="term" value="F:L-serine ammonia-lyase activity"/>
    <property type="evidence" value="ECO:0007669"/>
    <property type="project" value="TreeGrafter"/>
</dbReference>
<comment type="cofactor">
    <cofactor evidence="1">
        <name>pyridoxal 5'-phosphate</name>
        <dbReference type="ChEBI" id="CHEBI:597326"/>
    </cofactor>
</comment>
<dbReference type="Gene3D" id="3.40.50.1100">
    <property type="match status" value="2"/>
</dbReference>
<dbReference type="GO" id="GO:0009097">
    <property type="term" value="P:isoleucine biosynthetic process"/>
    <property type="evidence" value="ECO:0007669"/>
    <property type="project" value="TreeGrafter"/>
</dbReference>
<dbReference type="KEGG" id="mflg:ABS361_00475"/>
<protein>
    <submittedName>
        <fullName evidence="5">Pyridoxal-phosphate dependent enzyme</fullName>
    </submittedName>
</protein>
<dbReference type="SUPFAM" id="SSF53686">
    <property type="entry name" value="Tryptophan synthase beta subunit-like PLP-dependent enzymes"/>
    <property type="match status" value="1"/>
</dbReference>
<keyword evidence="3" id="KW-0456">Lyase</keyword>
<evidence type="ECO:0000256" key="3">
    <source>
        <dbReference type="ARBA" id="ARBA00023239"/>
    </source>
</evidence>
<gene>
    <name evidence="5" type="ORF">ABS361_00475</name>
</gene>
<sequence>MPLSSSTAAVSMPDVVSDPCPDHRIGLEAIRRAAAIIDPVFLRSPQYRCGALEDRLGCRLTLKLETTNPVRTFKGRGASLLVRSLGAAKDDAPLVSASAGNWGQALAHACGAAGRPLVLFAAETANPVKVARMRALGAEVRLTGVDFDAAKAAAEAHAARSGGRFVADGRDVEASVGAGTIGMELLEAPERFDVVLIPLGNGALATGVGRWIKAVAPSTRVIAVSAAGADSMRQSWLEGRPIVRPAVDTIADGLAVRVPEPAALVDMRGTVDDVIEVDDAAMRDAMRLLFDAAGLVAEPAGAAGVAAVLAARDRFAGLSVATIVTGSNIAPDLLGALVA</sequence>
<dbReference type="InterPro" id="IPR050147">
    <property type="entry name" value="Ser/Thr_Dehydratase"/>
</dbReference>
<organism evidence="5">
    <name type="scientific">Methyloraptor flagellatus</name>
    <dbReference type="NCBI Taxonomy" id="3162530"/>
    <lineage>
        <taxon>Bacteria</taxon>
        <taxon>Pseudomonadati</taxon>
        <taxon>Pseudomonadota</taxon>
        <taxon>Alphaproteobacteria</taxon>
        <taxon>Hyphomicrobiales</taxon>
        <taxon>Ancalomicrobiaceae</taxon>
        <taxon>Methyloraptor</taxon>
    </lineage>
</organism>
<accession>A0AAU7X9U4</accession>
<evidence type="ECO:0000259" key="4">
    <source>
        <dbReference type="Pfam" id="PF00291"/>
    </source>
</evidence>